<keyword evidence="2" id="KW-0808">Transferase</keyword>
<keyword evidence="2" id="KW-0418">Kinase</keyword>
<name>A0A7J6W4H6_THATH</name>
<keyword evidence="3" id="KW-1185">Reference proteome</keyword>
<dbReference type="InterPro" id="IPR000719">
    <property type="entry name" value="Prot_kinase_dom"/>
</dbReference>
<dbReference type="InterPro" id="IPR011009">
    <property type="entry name" value="Kinase-like_dom_sf"/>
</dbReference>
<accession>A0A7J6W4H6</accession>
<proteinExistence type="predicted"/>
<dbReference type="PROSITE" id="PS50011">
    <property type="entry name" value="PROTEIN_KINASE_DOM"/>
    <property type="match status" value="1"/>
</dbReference>
<dbReference type="SUPFAM" id="SSF56112">
    <property type="entry name" value="Protein kinase-like (PK-like)"/>
    <property type="match status" value="1"/>
</dbReference>
<gene>
    <name evidence="2" type="ORF">FRX31_019013</name>
</gene>
<dbReference type="OrthoDB" id="4062651at2759"/>
<evidence type="ECO:0000259" key="1">
    <source>
        <dbReference type="PROSITE" id="PS50011"/>
    </source>
</evidence>
<dbReference type="AlphaFoldDB" id="A0A7J6W4H6"/>
<dbReference type="GO" id="GO:0005524">
    <property type="term" value="F:ATP binding"/>
    <property type="evidence" value="ECO:0007669"/>
    <property type="project" value="InterPro"/>
</dbReference>
<protein>
    <submittedName>
        <fullName evidence="2">Kinase family protein</fullName>
    </submittedName>
</protein>
<dbReference type="PANTHER" id="PTHR46821">
    <property type="entry name" value="OS07G0586332 PROTEIN"/>
    <property type="match status" value="1"/>
</dbReference>
<evidence type="ECO:0000313" key="2">
    <source>
        <dbReference type="EMBL" id="KAF5191400.1"/>
    </source>
</evidence>
<dbReference type="GO" id="GO:0004672">
    <property type="term" value="F:protein kinase activity"/>
    <property type="evidence" value="ECO:0007669"/>
    <property type="project" value="InterPro"/>
</dbReference>
<sequence>MYYSLKNHSKTIRFDSNTPIKLQKFSYRELKSATNVFNEANSIGKGGSRTVFRGILRDGKPLAVKMLDASSLQAEREVQNELQTLGGVRSPFVISLLGYFVEKKKNNLVCEYMPNRILQ</sequence>
<comment type="caution">
    <text evidence="2">The sequence shown here is derived from an EMBL/GenBank/DDBJ whole genome shotgun (WGS) entry which is preliminary data.</text>
</comment>
<dbReference type="PANTHER" id="PTHR46821:SF4">
    <property type="entry name" value="OS08G0275200 PROTEIN"/>
    <property type="match status" value="1"/>
</dbReference>
<dbReference type="Gene3D" id="3.30.200.20">
    <property type="entry name" value="Phosphorylase Kinase, domain 1"/>
    <property type="match status" value="1"/>
</dbReference>
<organism evidence="2 3">
    <name type="scientific">Thalictrum thalictroides</name>
    <name type="common">Rue-anemone</name>
    <name type="synonym">Anemone thalictroides</name>
    <dbReference type="NCBI Taxonomy" id="46969"/>
    <lineage>
        <taxon>Eukaryota</taxon>
        <taxon>Viridiplantae</taxon>
        <taxon>Streptophyta</taxon>
        <taxon>Embryophyta</taxon>
        <taxon>Tracheophyta</taxon>
        <taxon>Spermatophyta</taxon>
        <taxon>Magnoliopsida</taxon>
        <taxon>Ranunculales</taxon>
        <taxon>Ranunculaceae</taxon>
        <taxon>Thalictroideae</taxon>
        <taxon>Thalictrum</taxon>
    </lineage>
</organism>
<dbReference type="Pfam" id="PF00069">
    <property type="entry name" value="Pkinase"/>
    <property type="match status" value="1"/>
</dbReference>
<evidence type="ECO:0000313" key="3">
    <source>
        <dbReference type="Proteomes" id="UP000554482"/>
    </source>
</evidence>
<dbReference type="Proteomes" id="UP000554482">
    <property type="component" value="Unassembled WGS sequence"/>
</dbReference>
<reference evidence="2 3" key="1">
    <citation type="submission" date="2020-06" db="EMBL/GenBank/DDBJ databases">
        <title>Transcriptomic and genomic resources for Thalictrum thalictroides and T. hernandezii: Facilitating candidate gene discovery in an emerging model plant lineage.</title>
        <authorList>
            <person name="Arias T."/>
            <person name="Riano-Pachon D.M."/>
            <person name="Di Stilio V.S."/>
        </authorList>
    </citation>
    <scope>NUCLEOTIDE SEQUENCE [LARGE SCALE GENOMIC DNA]</scope>
    <source>
        <strain evidence="3">cv. WT478/WT964</strain>
        <tissue evidence="2">Leaves</tissue>
    </source>
</reference>
<dbReference type="EMBL" id="JABWDY010022860">
    <property type="protein sequence ID" value="KAF5191400.1"/>
    <property type="molecule type" value="Genomic_DNA"/>
</dbReference>
<dbReference type="InterPro" id="IPR044576">
    <property type="entry name" value="At4g25390-like"/>
</dbReference>
<feature type="domain" description="Protein kinase" evidence="1">
    <location>
        <begin position="37"/>
        <end position="119"/>
    </location>
</feature>